<evidence type="ECO:0000313" key="3">
    <source>
        <dbReference type="Proteomes" id="UP000029964"/>
    </source>
</evidence>
<sequence>MLARTLIASLLATGSLAAPRPATSLESSLTKHIDIPKNAAGMPLPLSEAEQNVDLGVWTIQELNRTCDGKDTVCQWHFLVNTHKQGTKPYRCMFKVEGERASKTPVTVPRPCEVLEVTTGYDEPGKFTVITPVHRPSSRIIYAGYNDSVLTNGTTVRDEDWAVEYLPGHEQ</sequence>
<feature type="chain" id="PRO_5001815131" evidence="1">
    <location>
        <begin position="18"/>
        <end position="171"/>
    </location>
</feature>
<feature type="signal peptide" evidence="1">
    <location>
        <begin position="1"/>
        <end position="17"/>
    </location>
</feature>
<dbReference type="Proteomes" id="UP000029964">
    <property type="component" value="Unassembled WGS sequence"/>
</dbReference>
<comment type="caution">
    <text evidence="2">The sequence shown here is derived from an EMBL/GenBank/DDBJ whole genome shotgun (WGS) entry which is preliminary data.</text>
</comment>
<dbReference type="AlphaFoldDB" id="A0A086SXP3"/>
<proteinExistence type="predicted"/>
<evidence type="ECO:0000256" key="1">
    <source>
        <dbReference type="SAM" id="SignalP"/>
    </source>
</evidence>
<dbReference type="EMBL" id="JPKY01000111">
    <property type="protein sequence ID" value="KFH41875.1"/>
    <property type="molecule type" value="Genomic_DNA"/>
</dbReference>
<dbReference type="OrthoDB" id="5352317at2759"/>
<keyword evidence="3" id="KW-1185">Reference proteome</keyword>
<dbReference type="HOGENOM" id="CLU_117282_0_0_1"/>
<name>A0A086SXP3_HAPC1</name>
<keyword evidence="1" id="KW-0732">Signal</keyword>
<organism evidence="2 3">
    <name type="scientific">Hapsidospora chrysogenum (strain ATCC 11550 / CBS 779.69 / DSM 880 / IAM 14645 / JCM 23072 / IMI 49137)</name>
    <name type="common">Acremonium chrysogenum</name>
    <dbReference type="NCBI Taxonomy" id="857340"/>
    <lineage>
        <taxon>Eukaryota</taxon>
        <taxon>Fungi</taxon>
        <taxon>Dikarya</taxon>
        <taxon>Ascomycota</taxon>
        <taxon>Pezizomycotina</taxon>
        <taxon>Sordariomycetes</taxon>
        <taxon>Hypocreomycetidae</taxon>
        <taxon>Hypocreales</taxon>
        <taxon>Bionectriaceae</taxon>
        <taxon>Hapsidospora</taxon>
    </lineage>
</organism>
<protein>
    <submittedName>
        <fullName evidence="2">Uncharacterized protein</fullName>
    </submittedName>
</protein>
<evidence type="ECO:0000313" key="2">
    <source>
        <dbReference type="EMBL" id="KFH41875.1"/>
    </source>
</evidence>
<accession>A0A086SXP3</accession>
<reference evidence="3" key="1">
    <citation type="journal article" date="2014" name="Genome Announc.">
        <title>Genome sequence and annotation of Acremonium chrysogenum, producer of the beta-lactam antibiotic cephalosporin C.</title>
        <authorList>
            <person name="Terfehr D."/>
            <person name="Dahlmann T.A."/>
            <person name="Specht T."/>
            <person name="Zadra I."/>
            <person name="Kuernsteiner H."/>
            <person name="Kueck U."/>
        </authorList>
    </citation>
    <scope>NUCLEOTIDE SEQUENCE [LARGE SCALE GENOMIC DNA]</scope>
    <source>
        <strain evidence="3">ATCC 11550 / CBS 779.69 / DSM 880 / IAM 14645 / JCM 23072 / IMI 49137</strain>
    </source>
</reference>
<gene>
    <name evidence="2" type="ORF">ACRE_074000</name>
</gene>